<dbReference type="InterPro" id="IPR035895">
    <property type="entry name" value="HPr-like_sf"/>
</dbReference>
<dbReference type="InterPro" id="IPR008279">
    <property type="entry name" value="PEP-util_enz_mobile_dom"/>
</dbReference>
<dbReference type="SUPFAM" id="SSF51261">
    <property type="entry name" value="Duplicated hybrid motif"/>
    <property type="match status" value="1"/>
</dbReference>
<dbReference type="Gene3D" id="3.20.20.60">
    <property type="entry name" value="Phosphoenolpyruvate-binding domains"/>
    <property type="match status" value="1"/>
</dbReference>
<dbReference type="SUPFAM" id="SSF52009">
    <property type="entry name" value="Phosphohistidine domain"/>
    <property type="match status" value="1"/>
</dbReference>
<dbReference type="SUPFAM" id="SSF55594">
    <property type="entry name" value="HPr-like"/>
    <property type="match status" value="1"/>
</dbReference>
<evidence type="ECO:0000259" key="15">
    <source>
        <dbReference type="PROSITE" id="PS51350"/>
    </source>
</evidence>
<keyword evidence="7" id="KW-0963">Cytoplasm</keyword>
<sequence>MTDAILSAPFDGWLAPLGEVPDEAFATELLGGGVALDPLEGTVRAPCNGVIAVVAATGHSVTLRHQNGADILIHIGIDTVVLRGSGFERVVAVGDRVASGDVLLRFDLDQVGRNARSLLTPLVVLGEDFEVEAFAVDRRVSAGEPIGVFRPRGDRSDRPAGPVVPDHLCRLRIPLLHGIHARPAARIAATLKPFEAQVTIQGNGGEANARSVTALLKLDLRHGTEIAIAGSGSDAVLAVEALAASIASGLADEAAARGDGFESSDVVSDRELRTHPDAGAVTADRHRIAGIRAAPGGAEGVAFRLRSEDRLVPELGHGVDAEHLVLETAIEALRQRLAKQPGNEIAEAHLAICEDPELRKAMDDQLASGLSAAAAARAALRAEAAALRSSGNAILAERAADLLDVERQLIGLILGEVASTVEQPDGAIVIAEDVLPSQFVSLDPARLAAIVTAGGGATSHVAILAASRGVPMIVACGDAILDVADGTVVVVAPVRAEVLVDPQPAALAAFRADMSAADQRARAEAASAQEDCITRDGRRIGVFANCGSVDDARRAAINGAEGCGLLRTEFLFLGRTTPPTREEQAATYAAVGAALAGRPIIVRTLDAGSDKPLAYLPTPVEENPALGARGIRLSLSRPEVLAEQFEAIITGLAADQRRIMLPMVTDLAELRAAKAILRDVEARVGAENPTELGIMIETPSAALLAEKMAEEADFLSIGSNDLTQYVLAADRQNPLLTAMADPLHPAVLRLFAQAAKGARAHGRWIGVCGGVASDPAATAILVGLGIDELSVSPPAVPAVKSAVRRLVAAGCEPLAAAALDATSASEVRNLVEEHFHAFAL</sequence>
<dbReference type="RefSeq" id="WP_339588765.1">
    <property type="nucleotide sequence ID" value="NZ_JBBHJZ010000004.1"/>
</dbReference>
<evidence type="ECO:0000256" key="5">
    <source>
        <dbReference type="ARBA" id="ARBA00012232"/>
    </source>
</evidence>
<dbReference type="PROSITE" id="PS00742">
    <property type="entry name" value="PEP_ENZYMES_2"/>
    <property type="match status" value="1"/>
</dbReference>
<dbReference type="InterPro" id="IPR050499">
    <property type="entry name" value="PEP-utilizing_PTS_enzyme"/>
</dbReference>
<dbReference type="InterPro" id="IPR015813">
    <property type="entry name" value="Pyrv/PenolPyrv_kinase-like_dom"/>
</dbReference>
<dbReference type="Proteomes" id="UP001361239">
    <property type="component" value="Unassembled WGS sequence"/>
</dbReference>
<dbReference type="Pfam" id="PF00358">
    <property type="entry name" value="PTS_EIIA_1"/>
    <property type="match status" value="1"/>
</dbReference>
<comment type="subcellular location">
    <subcellularLocation>
        <location evidence="3">Cytoplasm</location>
    </subcellularLocation>
</comment>
<organism evidence="16 17">
    <name type="scientific">Novosphingobium anseongense</name>
    <dbReference type="NCBI Taxonomy" id="3133436"/>
    <lineage>
        <taxon>Bacteria</taxon>
        <taxon>Pseudomonadati</taxon>
        <taxon>Pseudomonadota</taxon>
        <taxon>Alphaproteobacteria</taxon>
        <taxon>Sphingomonadales</taxon>
        <taxon>Sphingomonadaceae</taxon>
        <taxon>Novosphingobium</taxon>
    </lineage>
</organism>
<dbReference type="InterPro" id="IPR000032">
    <property type="entry name" value="HPr-like"/>
</dbReference>
<dbReference type="NCBIfam" id="TIGR00830">
    <property type="entry name" value="PTBA"/>
    <property type="match status" value="1"/>
</dbReference>
<evidence type="ECO:0000256" key="12">
    <source>
        <dbReference type="ARBA" id="ARBA00022777"/>
    </source>
</evidence>
<evidence type="ECO:0000256" key="10">
    <source>
        <dbReference type="ARBA" id="ARBA00022683"/>
    </source>
</evidence>
<dbReference type="PROSITE" id="PS00369">
    <property type="entry name" value="PTS_HPR_HIS"/>
    <property type="match status" value="1"/>
</dbReference>
<evidence type="ECO:0000256" key="4">
    <source>
        <dbReference type="ARBA" id="ARBA00007837"/>
    </source>
</evidence>
<dbReference type="InterPro" id="IPR036637">
    <property type="entry name" value="Phosphohistidine_dom_sf"/>
</dbReference>
<evidence type="ECO:0000256" key="2">
    <source>
        <dbReference type="ARBA" id="ARBA00001946"/>
    </source>
</evidence>
<keyword evidence="12" id="KW-0418">Kinase</keyword>
<evidence type="ECO:0000256" key="3">
    <source>
        <dbReference type="ARBA" id="ARBA00004496"/>
    </source>
</evidence>
<comment type="cofactor">
    <cofactor evidence="2">
        <name>Mg(2+)</name>
        <dbReference type="ChEBI" id="CHEBI:18420"/>
    </cofactor>
</comment>
<name>A0ABU8S0V5_9SPHN</name>
<keyword evidence="11" id="KW-0479">Metal-binding</keyword>
<evidence type="ECO:0000313" key="16">
    <source>
        <dbReference type="EMBL" id="MEJ5978828.1"/>
    </source>
</evidence>
<keyword evidence="6" id="KW-0813">Transport</keyword>
<evidence type="ECO:0000313" key="17">
    <source>
        <dbReference type="Proteomes" id="UP001361239"/>
    </source>
</evidence>
<keyword evidence="10" id="KW-0598">Phosphotransferase system</keyword>
<dbReference type="InterPro" id="IPR008731">
    <property type="entry name" value="PTS_EIN"/>
</dbReference>
<dbReference type="InterPro" id="IPR001020">
    <property type="entry name" value="PTS_HPr_His_P_site"/>
</dbReference>
<dbReference type="InterPro" id="IPR040442">
    <property type="entry name" value="Pyrv_kinase-like_dom_sf"/>
</dbReference>
<dbReference type="PROSITE" id="PS51093">
    <property type="entry name" value="PTS_EIIA_TYPE_1"/>
    <property type="match status" value="1"/>
</dbReference>
<dbReference type="PANTHER" id="PTHR46244">
    <property type="entry name" value="PHOSPHOENOLPYRUVATE-PROTEIN PHOSPHOTRANSFERASE"/>
    <property type="match status" value="1"/>
</dbReference>
<dbReference type="PRINTS" id="PR00107">
    <property type="entry name" value="PHOSPHOCPHPR"/>
</dbReference>
<evidence type="ECO:0000256" key="1">
    <source>
        <dbReference type="ARBA" id="ARBA00000683"/>
    </source>
</evidence>
<comment type="similarity">
    <text evidence="4">Belongs to the PEP-utilizing enzyme family.</text>
</comment>
<dbReference type="SUPFAM" id="SSF51621">
    <property type="entry name" value="Phosphoenolpyruvate/pyruvate domain"/>
    <property type="match status" value="1"/>
</dbReference>
<proteinExistence type="inferred from homology"/>
<comment type="catalytic activity">
    <reaction evidence="1">
        <text>L-histidyl-[protein] + phosphoenolpyruvate = N(pros)-phospho-L-histidyl-[protein] + pyruvate</text>
        <dbReference type="Rhea" id="RHEA:23880"/>
        <dbReference type="Rhea" id="RHEA-COMP:9745"/>
        <dbReference type="Rhea" id="RHEA-COMP:9746"/>
        <dbReference type="ChEBI" id="CHEBI:15361"/>
        <dbReference type="ChEBI" id="CHEBI:29979"/>
        <dbReference type="ChEBI" id="CHEBI:58702"/>
        <dbReference type="ChEBI" id="CHEBI:64837"/>
        <dbReference type="EC" id="2.7.3.9"/>
    </reaction>
</comment>
<keyword evidence="8" id="KW-0762">Sugar transport</keyword>
<evidence type="ECO:0000256" key="11">
    <source>
        <dbReference type="ARBA" id="ARBA00022723"/>
    </source>
</evidence>
<dbReference type="Pfam" id="PF00381">
    <property type="entry name" value="PTS-HPr"/>
    <property type="match status" value="1"/>
</dbReference>
<dbReference type="PROSITE" id="PS00371">
    <property type="entry name" value="PTS_EIIA_TYPE_1_HIS"/>
    <property type="match status" value="1"/>
</dbReference>
<accession>A0ABU8S0V5</accession>
<dbReference type="InterPro" id="IPR036618">
    <property type="entry name" value="PtsI_HPr-bd_sf"/>
</dbReference>
<dbReference type="SUPFAM" id="SSF47831">
    <property type="entry name" value="Enzyme I of the PEP:sugar phosphotransferase system HPr-binding (sub)domain"/>
    <property type="match status" value="1"/>
</dbReference>
<dbReference type="CDD" id="cd00367">
    <property type="entry name" value="PTS-HPr_like"/>
    <property type="match status" value="1"/>
</dbReference>
<dbReference type="EC" id="2.7.3.9" evidence="5"/>
<evidence type="ECO:0000259" key="14">
    <source>
        <dbReference type="PROSITE" id="PS51093"/>
    </source>
</evidence>
<dbReference type="Gene3D" id="1.10.274.10">
    <property type="entry name" value="PtsI, HPr-binding domain"/>
    <property type="match status" value="1"/>
</dbReference>
<feature type="domain" description="HPr" evidence="15">
    <location>
        <begin position="166"/>
        <end position="254"/>
    </location>
</feature>
<protein>
    <recommendedName>
        <fullName evidence="5">phosphoenolpyruvate--protein phosphotransferase</fullName>
        <ecNumber evidence="5">2.7.3.9</ecNumber>
    </recommendedName>
</protein>
<evidence type="ECO:0000256" key="7">
    <source>
        <dbReference type="ARBA" id="ARBA00022490"/>
    </source>
</evidence>
<dbReference type="InterPro" id="IPR006318">
    <property type="entry name" value="PTS_EI-like"/>
</dbReference>
<evidence type="ECO:0000256" key="6">
    <source>
        <dbReference type="ARBA" id="ARBA00022448"/>
    </source>
</evidence>
<dbReference type="Gene3D" id="3.50.30.10">
    <property type="entry name" value="Phosphohistidine domain"/>
    <property type="match status" value="1"/>
</dbReference>
<gene>
    <name evidence="16" type="primary">ptsP</name>
    <name evidence="16" type="ORF">WG901_19400</name>
</gene>
<evidence type="ECO:0000256" key="13">
    <source>
        <dbReference type="ARBA" id="ARBA00022842"/>
    </source>
</evidence>
<evidence type="ECO:0000256" key="8">
    <source>
        <dbReference type="ARBA" id="ARBA00022597"/>
    </source>
</evidence>
<keyword evidence="17" id="KW-1185">Reference proteome</keyword>
<dbReference type="PRINTS" id="PR01736">
    <property type="entry name" value="PHPHTRNFRASE"/>
</dbReference>
<dbReference type="NCBIfam" id="TIGR01003">
    <property type="entry name" value="PTS_HPr_family"/>
    <property type="match status" value="1"/>
</dbReference>
<dbReference type="Gene3D" id="3.30.1340.10">
    <property type="entry name" value="HPr-like"/>
    <property type="match status" value="1"/>
</dbReference>
<evidence type="ECO:0000256" key="9">
    <source>
        <dbReference type="ARBA" id="ARBA00022679"/>
    </source>
</evidence>
<dbReference type="InterPro" id="IPR023151">
    <property type="entry name" value="PEP_util_CS"/>
</dbReference>
<dbReference type="EMBL" id="JBBHJZ010000004">
    <property type="protein sequence ID" value="MEJ5978828.1"/>
    <property type="molecule type" value="Genomic_DNA"/>
</dbReference>
<feature type="domain" description="PTS EIIA type-1" evidence="14">
    <location>
        <begin position="22"/>
        <end position="126"/>
    </location>
</feature>
<dbReference type="Pfam" id="PF05524">
    <property type="entry name" value="PEP-utilisers_N"/>
    <property type="match status" value="1"/>
</dbReference>
<keyword evidence="9 16" id="KW-0808">Transferase</keyword>
<dbReference type="Gene3D" id="2.70.70.10">
    <property type="entry name" value="Glucose Permease (Domain IIA)"/>
    <property type="match status" value="1"/>
</dbReference>
<reference evidence="16 17" key="1">
    <citation type="submission" date="2024-03" db="EMBL/GenBank/DDBJ databases">
        <authorList>
            <person name="Jo J.-H."/>
        </authorList>
    </citation>
    <scope>NUCLEOTIDE SEQUENCE [LARGE SCALE GENOMIC DNA]</scope>
    <source>
        <strain evidence="16 17">PS1R-30</strain>
    </source>
</reference>
<keyword evidence="13" id="KW-0460">Magnesium</keyword>
<dbReference type="Pfam" id="PF00391">
    <property type="entry name" value="PEP-utilizers"/>
    <property type="match status" value="1"/>
</dbReference>
<dbReference type="InterPro" id="IPR011055">
    <property type="entry name" value="Dup_hybrid_motif"/>
</dbReference>
<dbReference type="PROSITE" id="PS51350">
    <property type="entry name" value="PTS_HPR_DOM"/>
    <property type="match status" value="1"/>
</dbReference>
<dbReference type="Pfam" id="PF02896">
    <property type="entry name" value="PEP-utilizers_C"/>
    <property type="match status" value="1"/>
</dbReference>
<dbReference type="PANTHER" id="PTHR46244:SF6">
    <property type="entry name" value="PHOSPHOENOLPYRUVATE-PROTEIN PHOSPHOTRANSFERASE"/>
    <property type="match status" value="1"/>
</dbReference>
<dbReference type="InterPro" id="IPR000121">
    <property type="entry name" value="PEP_util_C"/>
</dbReference>
<dbReference type="InterPro" id="IPR001127">
    <property type="entry name" value="PTS_EIIA_1_perm"/>
</dbReference>
<dbReference type="NCBIfam" id="TIGR01417">
    <property type="entry name" value="PTS_I_fam"/>
    <property type="match status" value="1"/>
</dbReference>
<dbReference type="GO" id="GO:0008965">
    <property type="term" value="F:phosphoenolpyruvate-protein phosphotransferase activity"/>
    <property type="evidence" value="ECO:0007669"/>
    <property type="project" value="UniProtKB-EC"/>
</dbReference>
<comment type="caution">
    <text evidence="16">The sequence shown here is derived from an EMBL/GenBank/DDBJ whole genome shotgun (WGS) entry which is preliminary data.</text>
</comment>